<dbReference type="InterPro" id="IPR006626">
    <property type="entry name" value="PbH1"/>
</dbReference>
<evidence type="ECO:0000259" key="2">
    <source>
        <dbReference type="Pfam" id="PF13229"/>
    </source>
</evidence>
<sequence>MLRVCSGFRIFLIVAMLLSVGLGIDPIQSCYLSNSGSDQNTCTDRLPCLTIGRALEKGCSLMHVVSPVLDLNEPVAISDGNLIDFSMVGLNASVVRCTSMFSAINVTLTPTSRLRSITLANLTFEGCQDTYSGGVLRVTASVGSKGTSLNSVSITGCNFTRCQAGCAGGCVDIDVPVNLTLAESTFTSNTAGLNCTTTPTGGGAVRLGAAGSRATVTDCVFTQNEAPVAGALLLHGRAVVLRSTFRDNKAQTLGGGLAIFDTADVRINTTTFAENLLDGPGDKRVAGAGLHIGSTAGGLEPDSQVVLADTLFDNNVALRGSPITEGVCYIAAASLALLNCTFADNRIHGLVGATGAGLAAYVGRLSIVNGTFFRNSAAGAQTSGALAVYGGGAHVTFDSEVALAGVVFRENTISAALGTAAGGGLCLSGRSGAHATLAACLFERNTIGLSRSSQGGALYLEYSQLVVTETSFLGNGAEAEVAVQGGAVHLTESPASMDRVLFVNNLAHCQKAAAAGAISFDASLGGLLALTHCNLSSNTVHSNVGWAYGGAIHLTDGGSLSLSNTSATRNTAMSEAWDASGGFLHAAGSDHINLIMEDAKLEDNRVWAAGVGSGGAVCGMGLSVLVATRVAFRRNLIDATMGTTAQGAAVSALGGTLALAECIFEENQARSANYIDGGVVQLWGSLSIHDITFRANEVIALGGLSGGVAFLTSAQSGVALWNLQFVNNTAQGALTSGGLLLIGHAIDGPVVCLIDTVSMTDNTVRAKTASGGLLFWATTHPTSVVSFSRSSVSRNTVAVQSAGFPGIAFSNTQHGGAIVEDCEFLENRATSAEGSLWGVALTFNLHTATVARTRFVANYGDASVAVRGTLAAICPGSLTISDSAFARNQLDSSGVASGAGAAFAHTPQQCSWNLGYSEVRVEGSVFTENSVQAQLSSSGGGLAAAAMDAFTVSNCTFVGNRGDSYQNTAGAALWSALVQYQWVTNSTFRDNSAEGLGSAMGGAVHASVPQSQLIFDGVDFANNTAFSQLASAGGAFQVSGCPRGLTPAVVFSRVTFTDCRARDGGAIMVDGSVALREVAFRGCQATGQGGAVLAATATLLAANCTCVQGRAKSGGCFAGVERANLALINCTLAHTRATDHGAAIDLDWSTLRLTNSTVSRCGTLFGNGGAISAAAGSGVSLEGDLLVNCMAKEGGALYAIDSQIASVDVVYEGLVAGTGAAWSLYECQLRLAGGSVAHCAASTGAGFLTLTEARLSDVLFLANQAELSGGALHASASSLLLTRVQFKANTAVLGGALHAENSSCLTAVDCQFRRNVGRTGGAMQATDTVWSFSGTTFEENQATEGGAIVAEVVGPAALSDCRFLANAALTSTSAVHLTGTPEATLSVRGTTFARQCSPVASIVPQSAAVMLLGVAATLGGTTFDSNAGGALCLAKQAQVSLGMGCAFRDNVGLLSAGRFERPVNVWLAEGSAVDVADPAGMLPRGTADADEPLWIYASADARVTVAQSGYTALPLLRGRIAYPGAQGLLDTPVLDVRVKLEDPDALADFGAACLFVMNGVPLDPVSFTPSNLTAGLGSCPMPRPMEEADFELFLRSVARPRR</sequence>
<protein>
    <recommendedName>
        <fullName evidence="2">Right handed beta helix domain-containing protein</fullName>
    </recommendedName>
</protein>
<reference evidence="3" key="1">
    <citation type="journal article" date="2022" name="bioRxiv">
        <title>Genomics of Preaxostyla Flagellates Illuminates Evolutionary Transitions and the Path Towards Mitochondrial Loss.</title>
        <authorList>
            <person name="Novak L.V.F."/>
            <person name="Treitli S.C."/>
            <person name="Pyrih J."/>
            <person name="Halakuc P."/>
            <person name="Pipaliya S.V."/>
            <person name="Vacek V."/>
            <person name="Brzon O."/>
            <person name="Soukal P."/>
            <person name="Eme L."/>
            <person name="Dacks J.B."/>
            <person name="Karnkowska A."/>
            <person name="Elias M."/>
            <person name="Hampl V."/>
        </authorList>
    </citation>
    <scope>NUCLEOTIDE SEQUENCE</scope>
    <source>
        <strain evidence="3">RCP-MX</strain>
    </source>
</reference>
<proteinExistence type="predicted"/>
<dbReference type="InterPro" id="IPR039448">
    <property type="entry name" value="Beta_helix"/>
</dbReference>
<dbReference type="PANTHER" id="PTHR11319:SF35">
    <property type="entry name" value="OUTER MEMBRANE PROTEIN PMPC-RELATED"/>
    <property type="match status" value="1"/>
</dbReference>
<evidence type="ECO:0000313" key="3">
    <source>
        <dbReference type="EMBL" id="KAJ4456215.1"/>
    </source>
</evidence>
<evidence type="ECO:0000313" key="4">
    <source>
        <dbReference type="Proteomes" id="UP001141327"/>
    </source>
</evidence>
<dbReference type="Pfam" id="PF13229">
    <property type="entry name" value="Beta_helix"/>
    <property type="match status" value="1"/>
</dbReference>
<dbReference type="InterPro" id="IPR011050">
    <property type="entry name" value="Pectin_lyase_fold/virulence"/>
</dbReference>
<organism evidence="3 4">
    <name type="scientific">Paratrimastix pyriformis</name>
    <dbReference type="NCBI Taxonomy" id="342808"/>
    <lineage>
        <taxon>Eukaryota</taxon>
        <taxon>Metamonada</taxon>
        <taxon>Preaxostyla</taxon>
        <taxon>Paratrimastigidae</taxon>
        <taxon>Paratrimastix</taxon>
    </lineage>
</organism>
<comment type="caution">
    <text evidence="3">The sequence shown here is derived from an EMBL/GenBank/DDBJ whole genome shotgun (WGS) entry which is preliminary data.</text>
</comment>
<name>A0ABQ8UFP1_9EUKA</name>
<feature type="chain" id="PRO_5047441201" description="Right handed beta helix domain-containing protein" evidence="1">
    <location>
        <begin position="24"/>
        <end position="1602"/>
    </location>
</feature>
<gene>
    <name evidence="3" type="ORF">PAPYR_8657</name>
</gene>
<dbReference type="SMART" id="SM00710">
    <property type="entry name" value="PbH1"/>
    <property type="match status" value="15"/>
</dbReference>
<dbReference type="Gene3D" id="2.160.20.10">
    <property type="entry name" value="Single-stranded right-handed beta-helix, Pectin lyase-like"/>
    <property type="match status" value="2"/>
</dbReference>
<accession>A0ABQ8UFP1</accession>
<feature type="domain" description="Right handed beta helix" evidence="2">
    <location>
        <begin position="152"/>
        <end position="346"/>
    </location>
</feature>
<dbReference type="EMBL" id="JAPMOS010000078">
    <property type="protein sequence ID" value="KAJ4456215.1"/>
    <property type="molecule type" value="Genomic_DNA"/>
</dbReference>
<evidence type="ECO:0000256" key="1">
    <source>
        <dbReference type="SAM" id="SignalP"/>
    </source>
</evidence>
<dbReference type="PANTHER" id="PTHR11319">
    <property type="entry name" value="G PROTEIN-COUPLED RECEPTOR-RELATED"/>
    <property type="match status" value="1"/>
</dbReference>
<dbReference type="SUPFAM" id="SSF51126">
    <property type="entry name" value="Pectin lyase-like"/>
    <property type="match status" value="6"/>
</dbReference>
<feature type="signal peptide" evidence="1">
    <location>
        <begin position="1"/>
        <end position="23"/>
    </location>
</feature>
<keyword evidence="4" id="KW-1185">Reference proteome</keyword>
<keyword evidence="1" id="KW-0732">Signal</keyword>
<dbReference type="Proteomes" id="UP001141327">
    <property type="component" value="Unassembled WGS sequence"/>
</dbReference>
<dbReference type="InterPro" id="IPR012334">
    <property type="entry name" value="Pectin_lyas_fold"/>
</dbReference>